<reference evidence="2" key="1">
    <citation type="journal article" date="2010" name="Genome Biol.">
        <title>Genome sequence of the necrotrophic plant pathogen Pythium ultimum reveals original pathogenicity mechanisms and effector repertoire.</title>
        <authorList>
            <person name="Levesque C.A."/>
            <person name="Brouwer H."/>
            <person name="Cano L."/>
            <person name="Hamilton J.P."/>
            <person name="Holt C."/>
            <person name="Huitema E."/>
            <person name="Raffaele S."/>
            <person name="Robideau G.P."/>
            <person name="Thines M."/>
            <person name="Win J."/>
            <person name="Zerillo M.M."/>
            <person name="Beakes G.W."/>
            <person name="Boore J.L."/>
            <person name="Busam D."/>
            <person name="Dumas B."/>
            <person name="Ferriera S."/>
            <person name="Fuerstenberg S.I."/>
            <person name="Gachon C.M."/>
            <person name="Gaulin E."/>
            <person name="Govers F."/>
            <person name="Grenville-Briggs L."/>
            <person name="Horner N."/>
            <person name="Hostetler J."/>
            <person name="Jiang R.H."/>
            <person name="Johnson J."/>
            <person name="Krajaejun T."/>
            <person name="Lin H."/>
            <person name="Meijer H.J."/>
            <person name="Moore B."/>
            <person name="Morris P."/>
            <person name="Phuntmart V."/>
            <person name="Puiu D."/>
            <person name="Shetty J."/>
            <person name="Stajich J.E."/>
            <person name="Tripathy S."/>
            <person name="Wawra S."/>
            <person name="van West P."/>
            <person name="Whitty B.R."/>
            <person name="Coutinho P.M."/>
            <person name="Henrissat B."/>
            <person name="Martin F."/>
            <person name="Thomas P.D."/>
            <person name="Tyler B.M."/>
            <person name="De Vries R.P."/>
            <person name="Kamoun S."/>
            <person name="Yandell M."/>
            <person name="Tisserat N."/>
            <person name="Buell C.R."/>
        </authorList>
    </citation>
    <scope>NUCLEOTIDE SEQUENCE</scope>
    <source>
        <strain evidence="2">DAOM:BR144</strain>
    </source>
</reference>
<dbReference type="eggNOG" id="ENOG502T3UP">
    <property type="taxonomic scope" value="Eukaryota"/>
</dbReference>
<dbReference type="HOGENOM" id="CLU_059281_0_0_1"/>
<dbReference type="EMBL" id="GL376561">
    <property type="status" value="NOT_ANNOTATED_CDS"/>
    <property type="molecule type" value="Genomic_DNA"/>
</dbReference>
<evidence type="ECO:0000313" key="1">
    <source>
        <dbReference type="EnsemblProtists" id="PYU1_T014899"/>
    </source>
</evidence>
<sequence>MKDMCVDTFEYESLCANVAERLQHICSQLQGFDSSRLQQEGSLVSFASIIFRYCRLLFDIKQRQRVLSRFIANRAITRRIKDFQEELDHFIDMLGLARNGTSWKELWNKDLSQLQSNFRDLLRSDDVLADGCDNNEVKNETAVLLQYELGLCIGDGEQAVRESIDGVLAQFLHACAIDAPVVPKWFISRDDVQFYSWNIVRLERWTKFYEGKWRNS</sequence>
<dbReference type="VEuPathDB" id="FungiDB:PYU1_G014868"/>
<name>K3XCF0_GLOUD</name>
<organism evidence="1 2">
    <name type="scientific">Globisporangium ultimum (strain ATCC 200006 / CBS 805.95 / DAOM BR144)</name>
    <name type="common">Pythium ultimum</name>
    <dbReference type="NCBI Taxonomy" id="431595"/>
    <lineage>
        <taxon>Eukaryota</taxon>
        <taxon>Sar</taxon>
        <taxon>Stramenopiles</taxon>
        <taxon>Oomycota</taxon>
        <taxon>Peronosporomycetes</taxon>
        <taxon>Pythiales</taxon>
        <taxon>Pythiaceae</taxon>
        <taxon>Globisporangium</taxon>
    </lineage>
</organism>
<dbReference type="Proteomes" id="UP000019132">
    <property type="component" value="Unassembled WGS sequence"/>
</dbReference>
<dbReference type="AlphaFoldDB" id="K3XCF0"/>
<dbReference type="InParanoid" id="K3XCF0"/>
<accession>K3XCF0</accession>
<proteinExistence type="predicted"/>
<reference evidence="1" key="3">
    <citation type="submission" date="2015-02" db="UniProtKB">
        <authorList>
            <consortium name="EnsemblProtists"/>
        </authorList>
    </citation>
    <scope>IDENTIFICATION</scope>
    <source>
        <strain evidence="1">DAOM BR144</strain>
    </source>
</reference>
<protein>
    <submittedName>
        <fullName evidence="1">Uncharacterized protein</fullName>
    </submittedName>
</protein>
<evidence type="ECO:0000313" key="2">
    <source>
        <dbReference type="Proteomes" id="UP000019132"/>
    </source>
</evidence>
<dbReference type="EnsemblProtists" id="PYU1_T014899">
    <property type="protein sequence ID" value="PYU1_T014899"/>
    <property type="gene ID" value="PYU1_G014868"/>
</dbReference>
<keyword evidence="2" id="KW-1185">Reference proteome</keyword>
<reference evidence="2" key="2">
    <citation type="submission" date="2010-04" db="EMBL/GenBank/DDBJ databases">
        <authorList>
            <person name="Buell R."/>
            <person name="Hamilton J."/>
            <person name="Hostetler J."/>
        </authorList>
    </citation>
    <scope>NUCLEOTIDE SEQUENCE [LARGE SCALE GENOMIC DNA]</scope>
    <source>
        <strain evidence="2">DAOM:BR144</strain>
    </source>
</reference>